<dbReference type="InterPro" id="IPR006657">
    <property type="entry name" value="MoPterin_dinucl-bd_dom"/>
</dbReference>
<keyword evidence="5" id="KW-0408">Iron</keyword>
<keyword evidence="3" id="KW-0732">Signal</keyword>
<evidence type="ECO:0000256" key="5">
    <source>
        <dbReference type="ARBA" id="ARBA00023004"/>
    </source>
</evidence>
<evidence type="ECO:0000313" key="9">
    <source>
        <dbReference type="EMBL" id="RNL39653.1"/>
    </source>
</evidence>
<dbReference type="Gene3D" id="2.20.25.90">
    <property type="entry name" value="ADC-like domains"/>
    <property type="match status" value="1"/>
</dbReference>
<reference evidence="9 10" key="1">
    <citation type="journal article" date="2019" name="Microbiol. Resour. Announc.">
        <title>Draft Genome Sequences of Type Strains of Gordonibacter faecihominis, Paraeggerthella hongkongensis, Parvibacter caecicola,Slackia equolifaciens, Slackia faecicanis, and Slackia isoflavoniconvertens.</title>
        <authorList>
            <person name="Danylec N."/>
            <person name="Stoll D.A."/>
            <person name="Dotsch A."/>
            <person name="Huch M."/>
        </authorList>
    </citation>
    <scope>NUCLEOTIDE SEQUENCE [LARGE SCALE GENOMIC DNA]</scope>
    <source>
        <strain evidence="9 10">DSM 18785</strain>
    </source>
</reference>
<comment type="caution">
    <text evidence="9">The sequence shown here is derived from an EMBL/GenBank/DDBJ whole genome shotgun (WGS) entry which is preliminary data.</text>
</comment>
<dbReference type="Proteomes" id="UP000278327">
    <property type="component" value="Unassembled WGS sequence"/>
</dbReference>
<evidence type="ECO:0000256" key="6">
    <source>
        <dbReference type="ARBA" id="ARBA00023014"/>
    </source>
</evidence>
<dbReference type="PANTHER" id="PTHR43742">
    <property type="entry name" value="TRIMETHYLAMINE-N-OXIDE REDUCTASE"/>
    <property type="match status" value="1"/>
</dbReference>
<dbReference type="EMBL" id="QICA01000002">
    <property type="protein sequence ID" value="RNL39653.1"/>
    <property type="molecule type" value="Genomic_DNA"/>
</dbReference>
<dbReference type="PROSITE" id="PS51318">
    <property type="entry name" value="TAT"/>
    <property type="match status" value="1"/>
</dbReference>
<feature type="domain" description="Molybdopterin dinucleotide-binding" evidence="8">
    <location>
        <begin position="689"/>
        <end position="768"/>
    </location>
</feature>
<evidence type="ECO:0000259" key="7">
    <source>
        <dbReference type="Pfam" id="PF00384"/>
    </source>
</evidence>
<keyword evidence="10" id="KW-1185">Reference proteome</keyword>
<dbReference type="Gene3D" id="3.40.228.10">
    <property type="entry name" value="Dimethylsulfoxide Reductase, domain 2"/>
    <property type="match status" value="1"/>
</dbReference>
<dbReference type="SUPFAM" id="SSF53706">
    <property type="entry name" value="Formate dehydrogenase/DMSO reductase, domains 1-3"/>
    <property type="match status" value="1"/>
</dbReference>
<proteinExistence type="inferred from homology"/>
<dbReference type="GO" id="GO:0016491">
    <property type="term" value="F:oxidoreductase activity"/>
    <property type="evidence" value="ECO:0007669"/>
    <property type="project" value="UniProtKB-KW"/>
</dbReference>
<protein>
    <submittedName>
        <fullName evidence="9">Molybdopterin oxidoreductase</fullName>
    </submittedName>
</protein>
<comment type="similarity">
    <text evidence="1">Belongs to the prokaryotic molybdopterin-containing oxidoreductase family.</text>
</comment>
<dbReference type="GO" id="GO:0046872">
    <property type="term" value="F:metal ion binding"/>
    <property type="evidence" value="ECO:0007669"/>
    <property type="project" value="UniProtKB-KW"/>
</dbReference>
<dbReference type="Gene3D" id="2.40.40.20">
    <property type="match status" value="1"/>
</dbReference>
<sequence length="809" mass="88762">MSEATHPTGGLTRRGFLKTTGAAAAGLACAGAVGVAIGGGALAPAKATAQGEERTAHLCHQFHCLTGCNLKCTIRDERITLIEPSDIVADKKHSTICLRGIGELSHIYAQDRLKVPLKRVGERGAGEFEQISWDEAIKTIADNLKEAQQKYGEGSVFIRKSTEAGIEFDFITQLLHADSGGNWGLDRGQANGLGPAFGPWSYLSNRSHWEFKDAATIIELSHNPLESAMVWSRPLMDAKEAGTYIVTIDPRFTGTAAKSDEWLPVRPGTDAALIQGMLKAVVDNEWYDEAFVLAHTSCPYLVDRDTGKSYRSAEVMAPNPAVVSAEPVGAPMVWDTVTGAPVLYDSANAIPALEGEWTVDGKHLVTEFTLIKEWLDTLTLEWAAETSGINQQTIVNLADRYANNGPAIIDIGLGGADKYTNADVLGHSTAMLVALTGQYGKKGAGYGSYCGLGANDPSATFNYWVLPEEYHYGDSPVSMYDMPYQENSIHAALTFGDAFTLEAGAANDMLEWVKSLDFFAIVDIYHSSAVDYADIVLPACTKFECEENVKQLRDSMGHVMLANGMVDPMFESKSDLQIERLLAAQWGLEDLLPESYEELARFMLDGAAELDPRMEGITYDALLEHGGVMALPETGDDYMPDGLAEGFLTPSTRIELYYEYLVDQGHELPVYEDANEAYESNPKKAQFPLYFTQGKSRYRIHAYYSANEWFQEDFGLSLNIAPEDAEARGIVTGDDVRVFNDRGSFVATALVNRSLQPGVLFMAETTYTRYYKEGFLQNVTNSARLERGYSMFFGPQIPYNDVLVEVEKA</sequence>
<dbReference type="GO" id="GO:0051536">
    <property type="term" value="F:iron-sulfur cluster binding"/>
    <property type="evidence" value="ECO:0007669"/>
    <property type="project" value="UniProtKB-KW"/>
</dbReference>
<dbReference type="InterPro" id="IPR050612">
    <property type="entry name" value="Prok_Mopterin_Oxidored"/>
</dbReference>
<dbReference type="SUPFAM" id="SSF50692">
    <property type="entry name" value="ADC-like"/>
    <property type="match status" value="1"/>
</dbReference>
<evidence type="ECO:0000313" key="10">
    <source>
        <dbReference type="Proteomes" id="UP000278327"/>
    </source>
</evidence>
<feature type="domain" description="Molybdopterin oxidoreductase" evidence="7">
    <location>
        <begin position="112"/>
        <end position="583"/>
    </location>
</feature>
<dbReference type="Pfam" id="PF00384">
    <property type="entry name" value="Molybdopterin"/>
    <property type="match status" value="1"/>
</dbReference>
<accession>A0A3N0AXS1</accession>
<dbReference type="GO" id="GO:0043546">
    <property type="term" value="F:molybdopterin cofactor binding"/>
    <property type="evidence" value="ECO:0007669"/>
    <property type="project" value="InterPro"/>
</dbReference>
<dbReference type="AlphaFoldDB" id="A0A3N0AXS1"/>
<dbReference type="InterPro" id="IPR006656">
    <property type="entry name" value="Mopterin_OxRdtase"/>
</dbReference>
<dbReference type="InterPro" id="IPR009010">
    <property type="entry name" value="Asp_de-COase-like_dom_sf"/>
</dbReference>
<name>A0A3N0AXS1_9ACTN</name>
<evidence type="ECO:0000256" key="3">
    <source>
        <dbReference type="ARBA" id="ARBA00022729"/>
    </source>
</evidence>
<gene>
    <name evidence="9" type="ORF">DMP10_01610</name>
</gene>
<keyword evidence="2" id="KW-0479">Metal-binding</keyword>
<keyword evidence="6" id="KW-0411">Iron-sulfur</keyword>
<dbReference type="PANTHER" id="PTHR43742:SF6">
    <property type="entry name" value="OXIDOREDUCTASE YYAE-RELATED"/>
    <property type="match status" value="1"/>
</dbReference>
<dbReference type="RefSeq" id="WP_117284746.1">
    <property type="nucleotide sequence ID" value="NZ_JAMTCE010000005.1"/>
</dbReference>
<evidence type="ECO:0000256" key="2">
    <source>
        <dbReference type="ARBA" id="ARBA00022723"/>
    </source>
</evidence>
<dbReference type="InterPro" id="IPR006311">
    <property type="entry name" value="TAT_signal"/>
</dbReference>
<dbReference type="Pfam" id="PF01568">
    <property type="entry name" value="Molydop_binding"/>
    <property type="match status" value="1"/>
</dbReference>
<organism evidence="9 10">
    <name type="scientific">Adlercreutzia equolifaciens subsp. celatus DSM 18785</name>
    <dbReference type="NCBI Taxonomy" id="1121021"/>
    <lineage>
        <taxon>Bacteria</taxon>
        <taxon>Bacillati</taxon>
        <taxon>Actinomycetota</taxon>
        <taxon>Coriobacteriia</taxon>
        <taxon>Eggerthellales</taxon>
        <taxon>Eggerthellaceae</taxon>
        <taxon>Adlercreutzia</taxon>
    </lineage>
</organism>
<evidence type="ECO:0000259" key="8">
    <source>
        <dbReference type="Pfam" id="PF01568"/>
    </source>
</evidence>
<evidence type="ECO:0000256" key="1">
    <source>
        <dbReference type="ARBA" id="ARBA00010312"/>
    </source>
</evidence>
<keyword evidence="4" id="KW-0560">Oxidoreductase</keyword>
<evidence type="ECO:0000256" key="4">
    <source>
        <dbReference type="ARBA" id="ARBA00023002"/>
    </source>
</evidence>
<dbReference type="Gene3D" id="3.40.50.740">
    <property type="match status" value="2"/>
</dbReference>